<keyword evidence="5" id="KW-1185">Reference proteome</keyword>
<dbReference type="InterPro" id="IPR009057">
    <property type="entry name" value="Homeodomain-like_sf"/>
</dbReference>
<protein>
    <submittedName>
        <fullName evidence="4">Tigger transposable element-derived protein 4</fullName>
    </submittedName>
</protein>
<dbReference type="SUPFAM" id="SSF46689">
    <property type="entry name" value="Homeodomain-like"/>
    <property type="match status" value="2"/>
</dbReference>
<dbReference type="InterPro" id="IPR007889">
    <property type="entry name" value="HTH_Psq"/>
</dbReference>
<proteinExistence type="predicted"/>
<dbReference type="Proteomes" id="UP000762676">
    <property type="component" value="Unassembled WGS sequence"/>
</dbReference>
<evidence type="ECO:0000313" key="4">
    <source>
        <dbReference type="EMBL" id="GFS25800.1"/>
    </source>
</evidence>
<dbReference type="PANTHER" id="PTHR19303:SF73">
    <property type="entry name" value="PROTEIN PDC2"/>
    <property type="match status" value="1"/>
</dbReference>
<dbReference type="AlphaFoldDB" id="A0AAV4JTQ8"/>
<dbReference type="GO" id="GO:0005634">
    <property type="term" value="C:nucleus"/>
    <property type="evidence" value="ECO:0007669"/>
    <property type="project" value="TreeGrafter"/>
</dbReference>
<evidence type="ECO:0000313" key="5">
    <source>
        <dbReference type="Proteomes" id="UP000762676"/>
    </source>
</evidence>
<sequence>MGKTQTKKEIADKYGIPANTLSTILKNREKLEKMASTSSVNMGKKRMRLSKVEDIDEGLLTWFKQSRSLGAPINRPILMEKAGELAKELGISFVPCSGWLGRFKR</sequence>
<gene>
    <name evidence="4" type="ORF">ElyMa_005192900</name>
</gene>
<dbReference type="InterPro" id="IPR050863">
    <property type="entry name" value="CenT-Element_Derived"/>
</dbReference>
<keyword evidence="1" id="KW-0238">DNA-binding</keyword>
<evidence type="ECO:0000256" key="2">
    <source>
        <dbReference type="ARBA" id="ARBA00023242"/>
    </source>
</evidence>
<dbReference type="PROSITE" id="PS51253">
    <property type="entry name" value="HTH_CENPB"/>
    <property type="match status" value="1"/>
</dbReference>
<dbReference type="PANTHER" id="PTHR19303">
    <property type="entry name" value="TRANSPOSON"/>
    <property type="match status" value="1"/>
</dbReference>
<dbReference type="GO" id="GO:0003677">
    <property type="term" value="F:DNA binding"/>
    <property type="evidence" value="ECO:0007669"/>
    <property type="project" value="UniProtKB-KW"/>
</dbReference>
<dbReference type="SMART" id="SM00674">
    <property type="entry name" value="CENPB"/>
    <property type="match status" value="1"/>
</dbReference>
<keyword evidence="2" id="KW-0539">Nucleus</keyword>
<organism evidence="4 5">
    <name type="scientific">Elysia marginata</name>
    <dbReference type="NCBI Taxonomy" id="1093978"/>
    <lineage>
        <taxon>Eukaryota</taxon>
        <taxon>Metazoa</taxon>
        <taxon>Spiralia</taxon>
        <taxon>Lophotrochozoa</taxon>
        <taxon>Mollusca</taxon>
        <taxon>Gastropoda</taxon>
        <taxon>Heterobranchia</taxon>
        <taxon>Euthyneura</taxon>
        <taxon>Panpulmonata</taxon>
        <taxon>Sacoglossa</taxon>
        <taxon>Placobranchoidea</taxon>
        <taxon>Plakobranchidae</taxon>
        <taxon>Elysia</taxon>
    </lineage>
</organism>
<dbReference type="Gene3D" id="1.10.10.60">
    <property type="entry name" value="Homeodomain-like"/>
    <property type="match status" value="2"/>
</dbReference>
<evidence type="ECO:0000256" key="1">
    <source>
        <dbReference type="ARBA" id="ARBA00023125"/>
    </source>
</evidence>
<feature type="domain" description="HTH CENPB-type" evidence="3">
    <location>
        <begin position="43"/>
        <end position="105"/>
    </location>
</feature>
<dbReference type="EMBL" id="BMAT01010382">
    <property type="protein sequence ID" value="GFS25800.1"/>
    <property type="molecule type" value="Genomic_DNA"/>
</dbReference>
<comment type="caution">
    <text evidence="4">The sequence shown here is derived from an EMBL/GenBank/DDBJ whole genome shotgun (WGS) entry which is preliminary data.</text>
</comment>
<dbReference type="InterPro" id="IPR006600">
    <property type="entry name" value="HTH_CenpB_DNA-bd_dom"/>
</dbReference>
<reference evidence="4 5" key="1">
    <citation type="journal article" date="2021" name="Elife">
        <title>Chloroplast acquisition without the gene transfer in kleptoplastic sea slugs, Plakobranchus ocellatus.</title>
        <authorList>
            <person name="Maeda T."/>
            <person name="Takahashi S."/>
            <person name="Yoshida T."/>
            <person name="Shimamura S."/>
            <person name="Takaki Y."/>
            <person name="Nagai Y."/>
            <person name="Toyoda A."/>
            <person name="Suzuki Y."/>
            <person name="Arimoto A."/>
            <person name="Ishii H."/>
            <person name="Satoh N."/>
            <person name="Nishiyama T."/>
            <person name="Hasebe M."/>
            <person name="Maruyama T."/>
            <person name="Minagawa J."/>
            <person name="Obokata J."/>
            <person name="Shigenobu S."/>
        </authorList>
    </citation>
    <scope>NUCLEOTIDE SEQUENCE [LARGE SCALE GENOMIC DNA]</scope>
</reference>
<accession>A0AAV4JTQ8</accession>
<evidence type="ECO:0000259" key="3">
    <source>
        <dbReference type="PROSITE" id="PS51253"/>
    </source>
</evidence>
<dbReference type="Pfam" id="PF04218">
    <property type="entry name" value="CENP-B_N"/>
    <property type="match status" value="1"/>
</dbReference>
<name>A0AAV4JTQ8_9GAST</name>
<dbReference type="Pfam" id="PF03221">
    <property type="entry name" value="HTH_Tnp_Tc5"/>
    <property type="match status" value="1"/>
</dbReference>